<reference evidence="2" key="1">
    <citation type="submission" date="2016-11" db="EMBL/GenBank/DDBJ databases">
        <authorList>
            <person name="Varghese N."/>
            <person name="Submissions S."/>
        </authorList>
    </citation>
    <scope>NUCLEOTIDE SEQUENCE [LARGE SCALE GENOMIC DNA]</scope>
    <source>
        <strain evidence="2">GAS401</strain>
    </source>
</reference>
<evidence type="ECO:0000313" key="1">
    <source>
        <dbReference type="EMBL" id="SHN83905.1"/>
    </source>
</evidence>
<protein>
    <submittedName>
        <fullName evidence="1">Uncharacterized protein</fullName>
    </submittedName>
</protein>
<organism evidence="1 2">
    <name type="scientific">Bradyrhizobium erythrophlei</name>
    <dbReference type="NCBI Taxonomy" id="1437360"/>
    <lineage>
        <taxon>Bacteria</taxon>
        <taxon>Pseudomonadati</taxon>
        <taxon>Pseudomonadota</taxon>
        <taxon>Alphaproteobacteria</taxon>
        <taxon>Hyphomicrobiales</taxon>
        <taxon>Nitrobacteraceae</taxon>
        <taxon>Bradyrhizobium</taxon>
    </lineage>
</organism>
<accession>A0A1M7ULY0</accession>
<evidence type="ECO:0000313" key="2">
    <source>
        <dbReference type="Proteomes" id="UP000184096"/>
    </source>
</evidence>
<gene>
    <name evidence="1" type="ORF">SAMN05444170_5704</name>
</gene>
<name>A0A1M7ULY0_9BRAD</name>
<sequence>MTILTGGELEVLMGLRLNWGRLYSNEITRLQNEDGSADYGADLAHGPANQVEGVFGVLHEMPTDGDLVGRGVSRPTHPDHDRWISAHSQLTANVLRFARADDRRVIL</sequence>
<dbReference type="Proteomes" id="UP000184096">
    <property type="component" value="Chromosome I"/>
</dbReference>
<proteinExistence type="predicted"/>
<dbReference type="EMBL" id="LT670849">
    <property type="protein sequence ID" value="SHN83905.1"/>
    <property type="molecule type" value="Genomic_DNA"/>
</dbReference>
<keyword evidence="2" id="KW-1185">Reference proteome</keyword>
<dbReference type="AlphaFoldDB" id="A0A1M7ULY0"/>